<comment type="caution">
    <text evidence="2">The sequence shown here is derived from an EMBL/GenBank/DDBJ whole genome shotgun (WGS) entry which is preliminary data.</text>
</comment>
<evidence type="ECO:0000256" key="1">
    <source>
        <dbReference type="SAM" id="Phobius"/>
    </source>
</evidence>
<keyword evidence="1" id="KW-1133">Transmembrane helix</keyword>
<dbReference type="CDD" id="cd12148">
    <property type="entry name" value="fungal_TF_MHR"/>
    <property type="match status" value="1"/>
</dbReference>
<dbReference type="AlphaFoldDB" id="A0A427Y2Q4"/>
<dbReference type="EMBL" id="RSCD01000020">
    <property type="protein sequence ID" value="RSH85408.1"/>
    <property type="molecule type" value="Genomic_DNA"/>
</dbReference>
<keyword evidence="3" id="KW-1185">Reference proteome</keyword>
<keyword evidence="1" id="KW-0812">Transmembrane</keyword>
<dbReference type="STRING" id="1890683.A0A427Y2Q4"/>
<dbReference type="OrthoDB" id="3364175at2759"/>
<dbReference type="Proteomes" id="UP000279259">
    <property type="component" value="Unassembled WGS sequence"/>
</dbReference>
<evidence type="ECO:0000313" key="2">
    <source>
        <dbReference type="EMBL" id="RSH85408.1"/>
    </source>
</evidence>
<protein>
    <submittedName>
        <fullName evidence="2">Uncharacterized protein</fullName>
    </submittedName>
</protein>
<accession>A0A427Y2Q4</accession>
<keyword evidence="1" id="KW-0472">Membrane</keyword>
<gene>
    <name evidence="2" type="ORF">EHS25_004804</name>
</gene>
<evidence type="ECO:0000313" key="3">
    <source>
        <dbReference type="Proteomes" id="UP000279259"/>
    </source>
</evidence>
<reference evidence="2 3" key="1">
    <citation type="submission" date="2018-11" db="EMBL/GenBank/DDBJ databases">
        <title>Genome sequence of Saitozyma podzolica DSM 27192.</title>
        <authorList>
            <person name="Aliyu H."/>
            <person name="Gorte O."/>
            <person name="Ochsenreither K."/>
        </authorList>
    </citation>
    <scope>NUCLEOTIDE SEQUENCE [LARGE SCALE GENOMIC DNA]</scope>
    <source>
        <strain evidence="2 3">DSM 27192</strain>
    </source>
</reference>
<feature type="transmembrane region" description="Helical" evidence="1">
    <location>
        <begin position="51"/>
        <end position="75"/>
    </location>
</feature>
<name>A0A427Y2Q4_9TREE</name>
<sequence>MCDQSYILRLHRPYQVMGYGNDEYRYSTDRCVQAAKTILRDFHAAWLEYPFLLSFWLTPSFAYVAGVVTFIHVCYSTDHRKRQSDRNLILQTKYVLRNAENVSAVARNSLRILDGLLTAEKGGESFTE</sequence>
<proteinExistence type="predicted"/>
<organism evidence="2 3">
    <name type="scientific">Saitozyma podzolica</name>
    <dbReference type="NCBI Taxonomy" id="1890683"/>
    <lineage>
        <taxon>Eukaryota</taxon>
        <taxon>Fungi</taxon>
        <taxon>Dikarya</taxon>
        <taxon>Basidiomycota</taxon>
        <taxon>Agaricomycotina</taxon>
        <taxon>Tremellomycetes</taxon>
        <taxon>Tremellales</taxon>
        <taxon>Trimorphomycetaceae</taxon>
        <taxon>Saitozyma</taxon>
    </lineage>
</organism>